<comment type="caution">
    <text evidence="20">The sequence shown here is derived from an EMBL/GenBank/DDBJ whole genome shotgun (WGS) entry which is preliminary data.</text>
</comment>
<dbReference type="GO" id="GO:0008240">
    <property type="term" value="F:tripeptidyl-peptidase activity"/>
    <property type="evidence" value="ECO:0007669"/>
    <property type="project" value="TreeGrafter"/>
</dbReference>
<evidence type="ECO:0000256" key="9">
    <source>
        <dbReference type="ARBA" id="ARBA00022801"/>
    </source>
</evidence>
<dbReference type="OrthoDB" id="2919105at2759"/>
<evidence type="ECO:0000256" key="6">
    <source>
        <dbReference type="ARBA" id="ARBA00022670"/>
    </source>
</evidence>
<keyword evidence="12" id="KW-0865">Zymogen</keyword>
<dbReference type="GO" id="GO:0006508">
    <property type="term" value="P:proteolysis"/>
    <property type="evidence" value="ECO:0007669"/>
    <property type="project" value="UniProtKB-KW"/>
</dbReference>
<dbReference type="EC" id="3.4.14.9" evidence="4"/>
<feature type="active site" description="Charge relay system" evidence="19">
    <location>
        <position position="283"/>
    </location>
</feature>
<dbReference type="PANTHER" id="PTHR14218">
    <property type="entry name" value="PROTEASE S8 TRIPEPTIDYL PEPTIDASE I CLN2"/>
    <property type="match status" value="1"/>
</dbReference>
<dbReference type="GO" id="GO:0046872">
    <property type="term" value="F:metal ion binding"/>
    <property type="evidence" value="ECO:0007669"/>
    <property type="project" value="UniProtKB-KW"/>
</dbReference>
<dbReference type="InterPro" id="IPR050819">
    <property type="entry name" value="Tripeptidyl-peptidase_I"/>
</dbReference>
<evidence type="ECO:0000256" key="10">
    <source>
        <dbReference type="ARBA" id="ARBA00022825"/>
    </source>
</evidence>
<evidence type="ECO:0000256" key="13">
    <source>
        <dbReference type="ARBA" id="ARBA00023157"/>
    </source>
</evidence>
<evidence type="ECO:0000256" key="18">
    <source>
        <dbReference type="ARBA" id="ARBA00045460"/>
    </source>
</evidence>
<evidence type="ECO:0000256" key="19">
    <source>
        <dbReference type="PROSITE-ProRule" id="PRU01032"/>
    </source>
</evidence>
<dbReference type="InterPro" id="IPR000209">
    <property type="entry name" value="Peptidase_S8/S53_dom"/>
</dbReference>
<proteinExistence type="predicted"/>
<keyword evidence="9 19" id="KW-0378">Hydrolase</keyword>
<keyword evidence="7" id="KW-0479">Metal-binding</keyword>
<evidence type="ECO:0000256" key="16">
    <source>
        <dbReference type="ARBA" id="ARBA00032232"/>
    </source>
</evidence>
<dbReference type="PANTHER" id="PTHR14218:SF15">
    <property type="entry name" value="TRIPEPTIDYL-PEPTIDASE 1"/>
    <property type="match status" value="1"/>
</dbReference>
<dbReference type="PROSITE" id="PS51695">
    <property type="entry name" value="SEDOLISIN"/>
    <property type="match status" value="1"/>
</dbReference>
<dbReference type="Pfam" id="PF00082">
    <property type="entry name" value="Peptidase_S8"/>
    <property type="match status" value="1"/>
</dbReference>
<feature type="active site" description="Charge relay system" evidence="19">
    <location>
        <position position="478"/>
    </location>
</feature>
<dbReference type="CDD" id="cd11377">
    <property type="entry name" value="Pro-peptidase_S53"/>
    <property type="match status" value="1"/>
</dbReference>
<comment type="caution">
    <text evidence="19">Lacks conserved residue(s) required for the propagation of feature annotation.</text>
</comment>
<evidence type="ECO:0000256" key="1">
    <source>
        <dbReference type="ARBA" id="ARBA00000884"/>
    </source>
</evidence>
<evidence type="ECO:0000256" key="5">
    <source>
        <dbReference type="ARBA" id="ARBA00020254"/>
    </source>
</evidence>
<evidence type="ECO:0000313" key="20">
    <source>
        <dbReference type="EMBL" id="CAB3996595.1"/>
    </source>
</evidence>
<comment type="subcellular location">
    <subcellularLocation>
        <location evidence="3">Lysosome</location>
    </subcellularLocation>
</comment>
<keyword evidence="8" id="KW-0732">Signal</keyword>
<evidence type="ECO:0000256" key="3">
    <source>
        <dbReference type="ARBA" id="ARBA00004371"/>
    </source>
</evidence>
<gene>
    <name evidence="20" type="ORF">PACLA_8A008025</name>
</gene>
<keyword evidence="11" id="KW-0106">Calcium</keyword>
<dbReference type="SMART" id="SM00944">
    <property type="entry name" value="Pro-kuma_activ"/>
    <property type="match status" value="1"/>
</dbReference>
<evidence type="ECO:0000256" key="17">
    <source>
        <dbReference type="ARBA" id="ARBA00032661"/>
    </source>
</evidence>
<dbReference type="InterPro" id="IPR036852">
    <property type="entry name" value="Peptidase_S8/S53_dom_sf"/>
</dbReference>
<dbReference type="EMBL" id="CACRXK020002902">
    <property type="protein sequence ID" value="CAB3996595.1"/>
    <property type="molecule type" value="Genomic_DNA"/>
</dbReference>
<keyword evidence="13" id="KW-1015">Disulfide bond</keyword>
<dbReference type="FunFam" id="3.40.50.200:FF:000012">
    <property type="entry name" value="Tripeptidyl-peptidase 1 preproprotein"/>
    <property type="match status" value="1"/>
</dbReference>
<dbReference type="SUPFAM" id="SSF54897">
    <property type="entry name" value="Protease propeptides/inhibitors"/>
    <property type="match status" value="1"/>
</dbReference>
<keyword evidence="6 19" id="KW-0645">Protease</keyword>
<keyword evidence="15" id="KW-0458">Lysosome</keyword>
<organism evidence="20 21">
    <name type="scientific">Paramuricea clavata</name>
    <name type="common">Red gorgonian</name>
    <name type="synonym">Violescent sea-whip</name>
    <dbReference type="NCBI Taxonomy" id="317549"/>
    <lineage>
        <taxon>Eukaryota</taxon>
        <taxon>Metazoa</taxon>
        <taxon>Cnidaria</taxon>
        <taxon>Anthozoa</taxon>
        <taxon>Octocorallia</taxon>
        <taxon>Malacalcyonacea</taxon>
        <taxon>Plexauridae</taxon>
        <taxon>Paramuricea</taxon>
    </lineage>
</organism>
<evidence type="ECO:0000256" key="15">
    <source>
        <dbReference type="ARBA" id="ARBA00023228"/>
    </source>
</evidence>
<dbReference type="GO" id="GO:0005764">
    <property type="term" value="C:lysosome"/>
    <property type="evidence" value="ECO:0007669"/>
    <property type="project" value="UniProtKB-SubCell"/>
</dbReference>
<dbReference type="PROSITE" id="PS00138">
    <property type="entry name" value="SUBTILASE_SER"/>
    <property type="match status" value="1"/>
</dbReference>
<name>A0A6S7GYD9_PARCT</name>
<dbReference type="InterPro" id="IPR030400">
    <property type="entry name" value="Sedolisin_dom"/>
</dbReference>
<dbReference type="Proteomes" id="UP001152795">
    <property type="component" value="Unassembled WGS sequence"/>
</dbReference>
<evidence type="ECO:0000256" key="8">
    <source>
        <dbReference type="ARBA" id="ARBA00022729"/>
    </source>
</evidence>
<dbReference type="GO" id="GO:0004252">
    <property type="term" value="F:serine-type endopeptidase activity"/>
    <property type="evidence" value="ECO:0007669"/>
    <property type="project" value="UniProtKB-UniRule"/>
</dbReference>
<keyword evidence="21" id="KW-1185">Reference proteome</keyword>
<sequence length="569" mass="62973">MQSSISFFVWAIFLPEIIAIPFSKDERVFLETGHDVEHWKSEGWKLTQRVFSHDRVRLTFAIKQQNIAKLEKIFWSVSEPKSKAYGRYLDLETVSDLVKPRDESIRVVKSWLQQGGVDSRNCDETRKSDYIVCETTSAIAEILLSGARFYRFHHEGSGKSVIRSNAHYTVPKEVAKHLDFVGGLLRFPALDFAKTKVQSSSADIGIHIGVYPSVLRTRYNVSDTVGKHPNNSQAVAQFLEQYYSSTDLKEFFALFGGGFTHLPDITKVVGPDSGRSGIEASLDVQYIMSLGANIATWFWSTAGRHESQEPFLEWIVAVGNTSDIPYIFSVSYGDNEDSLSADYMNRINVDFMKAGVRGITILFASGDNGAGCHKKKFRPNFPCSSPYVTAVGGTAFNNPFGIDGEYGYEISGGGFSNVFKRPSYQASAVNYYLQNSKKLPNASLYNNTGRGYPDISAVCNHFWIVNNLVPVPGVMGTSASTPTVAGIIGLVNDMRLQNNKPPMGFLNPFLYSNAKSLYDPTTGYNEGCGEPDRGFYALEGWDPVTGCGTPNYPALVEAALKAVNYYVTN</sequence>
<evidence type="ECO:0000313" key="21">
    <source>
        <dbReference type="Proteomes" id="UP001152795"/>
    </source>
</evidence>
<protein>
    <recommendedName>
        <fullName evidence="5">Tripeptidyl-peptidase 1</fullName>
        <ecNumber evidence="4">3.4.14.9</ecNumber>
    </recommendedName>
    <alternativeName>
        <fullName evidence="16">Tripeptidyl aminopeptidase</fullName>
    </alternativeName>
    <alternativeName>
        <fullName evidence="17">Tripeptidyl-peptidase I</fullName>
    </alternativeName>
</protein>
<reference evidence="20" key="1">
    <citation type="submission" date="2020-04" db="EMBL/GenBank/DDBJ databases">
        <authorList>
            <person name="Alioto T."/>
            <person name="Alioto T."/>
            <person name="Gomez Garrido J."/>
        </authorList>
    </citation>
    <scope>NUCLEOTIDE SEQUENCE</scope>
    <source>
        <strain evidence="20">A484AB</strain>
    </source>
</reference>
<evidence type="ECO:0000256" key="12">
    <source>
        <dbReference type="ARBA" id="ARBA00023145"/>
    </source>
</evidence>
<accession>A0A6S7GYD9</accession>
<comment type="catalytic activity">
    <reaction evidence="1">
        <text>Release of an N-terminal tripeptide from a polypeptide, but also has endopeptidase activity.</text>
        <dbReference type="EC" id="3.4.14.9"/>
    </reaction>
</comment>
<dbReference type="SUPFAM" id="SSF52743">
    <property type="entry name" value="Subtilisin-like"/>
    <property type="match status" value="1"/>
</dbReference>
<keyword evidence="14" id="KW-0325">Glycoprotein</keyword>
<evidence type="ECO:0000256" key="4">
    <source>
        <dbReference type="ARBA" id="ARBA00012067"/>
    </source>
</evidence>
<comment type="function">
    <text evidence="18">Lysosomal serine protease with tripeptidyl-peptidase I activity. May act as a non-specific lysosomal peptidase which generates tripeptides from the breakdown products produced by lysosomal proteinases. Requires substrates with an unsubstituted N-terminus.</text>
</comment>
<dbReference type="InterPro" id="IPR015366">
    <property type="entry name" value="S53_propep"/>
</dbReference>
<dbReference type="Pfam" id="PF09286">
    <property type="entry name" value="Pro-kuma_activ"/>
    <property type="match status" value="1"/>
</dbReference>
<evidence type="ECO:0000256" key="14">
    <source>
        <dbReference type="ARBA" id="ARBA00023180"/>
    </source>
</evidence>
<dbReference type="CDD" id="cd04056">
    <property type="entry name" value="Peptidases_S53"/>
    <property type="match status" value="1"/>
</dbReference>
<keyword evidence="10 19" id="KW-0720">Serine protease</keyword>
<comment type="cofactor">
    <cofactor evidence="2">
        <name>Ca(2+)</name>
        <dbReference type="ChEBI" id="CHEBI:29108"/>
    </cofactor>
</comment>
<feature type="active site" description="Charge relay system" evidence="19">
    <location>
        <position position="279"/>
    </location>
</feature>
<evidence type="ECO:0000256" key="2">
    <source>
        <dbReference type="ARBA" id="ARBA00001913"/>
    </source>
</evidence>
<evidence type="ECO:0000256" key="11">
    <source>
        <dbReference type="ARBA" id="ARBA00022837"/>
    </source>
</evidence>
<dbReference type="AlphaFoldDB" id="A0A6S7GYD9"/>
<dbReference type="Gene3D" id="3.40.50.200">
    <property type="entry name" value="Peptidase S8/S53 domain"/>
    <property type="match status" value="1"/>
</dbReference>
<dbReference type="InterPro" id="IPR023828">
    <property type="entry name" value="Peptidase_S8_Ser-AS"/>
</dbReference>
<evidence type="ECO:0000256" key="7">
    <source>
        <dbReference type="ARBA" id="ARBA00022723"/>
    </source>
</evidence>